<keyword evidence="3" id="KW-1185">Reference proteome</keyword>
<dbReference type="EMBL" id="SHKR01000012">
    <property type="protein sequence ID" value="RZU16410.1"/>
    <property type="molecule type" value="Genomic_DNA"/>
</dbReference>
<feature type="domain" description="Suppressor of fused-like" evidence="1">
    <location>
        <begin position="29"/>
        <end position="183"/>
    </location>
</feature>
<protein>
    <submittedName>
        <fullName evidence="2">Suppressor of fused protein SUFU</fullName>
    </submittedName>
</protein>
<dbReference type="Proteomes" id="UP000292027">
    <property type="component" value="Unassembled WGS sequence"/>
</dbReference>
<reference evidence="2 3" key="1">
    <citation type="journal article" date="2015" name="Stand. Genomic Sci.">
        <title>Genomic Encyclopedia of Bacterial and Archaeal Type Strains, Phase III: the genomes of soil and plant-associated and newly described type strains.</title>
        <authorList>
            <person name="Whitman W.B."/>
            <person name="Woyke T."/>
            <person name="Klenk H.P."/>
            <person name="Zhou Y."/>
            <person name="Lilburn T.G."/>
            <person name="Beck B.J."/>
            <person name="De Vos P."/>
            <person name="Vandamme P."/>
            <person name="Eisen J.A."/>
            <person name="Garrity G."/>
            <person name="Hugenholtz P."/>
            <person name="Kyrpides N.C."/>
        </authorList>
    </citation>
    <scope>NUCLEOTIDE SEQUENCE [LARGE SCALE GENOMIC DNA]</scope>
    <source>
        <strain evidence="2 3">VKM Ac-2540</strain>
    </source>
</reference>
<comment type="caution">
    <text evidence="2">The sequence shown here is derived from an EMBL/GenBank/DDBJ whole genome shotgun (WGS) entry which is preliminary data.</text>
</comment>
<gene>
    <name evidence="2" type="ORF">EV645_3974</name>
</gene>
<accession>A0A4Q7X0T9</accession>
<evidence type="ECO:0000259" key="1">
    <source>
        <dbReference type="Pfam" id="PF05076"/>
    </source>
</evidence>
<evidence type="ECO:0000313" key="3">
    <source>
        <dbReference type="Proteomes" id="UP000292027"/>
    </source>
</evidence>
<sequence length="188" mass="20903">MTSMIKHFERQLGPIQDGWSGDPDSNEMPFQIVRFAQGSGDRTVAFATLGLGRYPLISAATGRTIRHELLLLVSEELVNEPFPSLLQEIGEEAIRDDRALLRGDLLGPRGPLISESHLEALYVTMPVYFPDDFATCDSPDGPIVIAWLVPVSLAEARYIDSAGWEAFEDRLIEQDPNLMDFSRKSVVV</sequence>
<dbReference type="RefSeq" id="WP_130445321.1">
    <property type="nucleotide sequence ID" value="NZ_SHKR01000012.1"/>
</dbReference>
<dbReference type="AlphaFoldDB" id="A0A4Q7X0T9"/>
<proteinExistence type="predicted"/>
<dbReference type="OrthoDB" id="1249375at2"/>
<name>A0A4Q7X0T9_9ACTN</name>
<dbReference type="InterPro" id="IPR020941">
    <property type="entry name" value="SUFU-like_domain"/>
</dbReference>
<organism evidence="2 3">
    <name type="scientific">Kribbella rubisoli</name>
    <dbReference type="NCBI Taxonomy" id="3075929"/>
    <lineage>
        <taxon>Bacteria</taxon>
        <taxon>Bacillati</taxon>
        <taxon>Actinomycetota</taxon>
        <taxon>Actinomycetes</taxon>
        <taxon>Propionibacteriales</taxon>
        <taxon>Kribbellaceae</taxon>
        <taxon>Kribbella</taxon>
    </lineage>
</organism>
<evidence type="ECO:0000313" key="2">
    <source>
        <dbReference type="EMBL" id="RZU16410.1"/>
    </source>
</evidence>
<dbReference type="Pfam" id="PF05076">
    <property type="entry name" value="SUFU"/>
    <property type="match status" value="1"/>
</dbReference>